<feature type="transmembrane region" description="Helical" evidence="6">
    <location>
        <begin position="179"/>
        <end position="203"/>
    </location>
</feature>
<keyword evidence="9" id="KW-1185">Reference proteome</keyword>
<keyword evidence="4 6" id="KW-0472">Membrane</keyword>
<feature type="region of interest" description="Disordered" evidence="5">
    <location>
        <begin position="283"/>
        <end position="322"/>
    </location>
</feature>
<dbReference type="AlphaFoldDB" id="A0AAV9UW23"/>
<feature type="compositionally biased region" description="Low complexity" evidence="5">
    <location>
        <begin position="151"/>
        <end position="170"/>
    </location>
</feature>
<dbReference type="Proteomes" id="UP001375240">
    <property type="component" value="Unassembled WGS sequence"/>
</dbReference>
<feature type="compositionally biased region" description="Low complexity" evidence="5">
    <location>
        <begin position="125"/>
        <end position="135"/>
    </location>
</feature>
<name>A0AAV9UW23_9PEZI</name>
<evidence type="ECO:0000256" key="7">
    <source>
        <dbReference type="SAM" id="SignalP"/>
    </source>
</evidence>
<keyword evidence="3 6" id="KW-1133">Transmembrane helix</keyword>
<keyword evidence="7" id="KW-0732">Signal</keyword>
<keyword evidence="2 6" id="KW-0812">Transmembrane</keyword>
<gene>
    <name evidence="8" type="ORF">TWF696_006352</name>
</gene>
<dbReference type="GO" id="GO:0016020">
    <property type="term" value="C:membrane"/>
    <property type="evidence" value="ECO:0007669"/>
    <property type="project" value="UniProtKB-SubCell"/>
</dbReference>
<accession>A0AAV9UW23</accession>
<evidence type="ECO:0000256" key="2">
    <source>
        <dbReference type="ARBA" id="ARBA00022692"/>
    </source>
</evidence>
<evidence type="ECO:0000313" key="9">
    <source>
        <dbReference type="Proteomes" id="UP001375240"/>
    </source>
</evidence>
<organism evidence="8 9">
    <name type="scientific">Orbilia brochopaga</name>
    <dbReference type="NCBI Taxonomy" id="3140254"/>
    <lineage>
        <taxon>Eukaryota</taxon>
        <taxon>Fungi</taxon>
        <taxon>Dikarya</taxon>
        <taxon>Ascomycota</taxon>
        <taxon>Pezizomycotina</taxon>
        <taxon>Orbiliomycetes</taxon>
        <taxon>Orbiliales</taxon>
        <taxon>Orbiliaceae</taxon>
        <taxon>Orbilia</taxon>
    </lineage>
</organism>
<comment type="subcellular location">
    <subcellularLocation>
        <location evidence="1">Membrane</location>
        <topology evidence="1">Single-pass membrane protein</topology>
    </subcellularLocation>
</comment>
<dbReference type="PANTHER" id="PTHR15549">
    <property type="entry name" value="PAIRED IMMUNOGLOBULIN-LIKE TYPE 2 RECEPTOR"/>
    <property type="match status" value="1"/>
</dbReference>
<evidence type="ECO:0000256" key="3">
    <source>
        <dbReference type="ARBA" id="ARBA00022989"/>
    </source>
</evidence>
<evidence type="ECO:0000256" key="6">
    <source>
        <dbReference type="SAM" id="Phobius"/>
    </source>
</evidence>
<evidence type="ECO:0000256" key="1">
    <source>
        <dbReference type="ARBA" id="ARBA00004167"/>
    </source>
</evidence>
<evidence type="ECO:0000313" key="8">
    <source>
        <dbReference type="EMBL" id="KAK6350105.1"/>
    </source>
</evidence>
<dbReference type="GO" id="GO:0071944">
    <property type="term" value="C:cell periphery"/>
    <property type="evidence" value="ECO:0007669"/>
    <property type="project" value="UniProtKB-ARBA"/>
</dbReference>
<reference evidence="8 9" key="1">
    <citation type="submission" date="2019-10" db="EMBL/GenBank/DDBJ databases">
        <authorList>
            <person name="Palmer J.M."/>
        </authorList>
    </citation>
    <scope>NUCLEOTIDE SEQUENCE [LARGE SCALE GENOMIC DNA]</scope>
    <source>
        <strain evidence="8 9">TWF696</strain>
    </source>
</reference>
<protein>
    <submittedName>
        <fullName evidence="8">Uncharacterized protein</fullName>
    </submittedName>
</protein>
<evidence type="ECO:0000256" key="5">
    <source>
        <dbReference type="SAM" id="MobiDB-lite"/>
    </source>
</evidence>
<dbReference type="EMBL" id="JAVHNQ010000004">
    <property type="protein sequence ID" value="KAK6350105.1"/>
    <property type="molecule type" value="Genomic_DNA"/>
</dbReference>
<proteinExistence type="predicted"/>
<feature type="region of interest" description="Disordered" evidence="5">
    <location>
        <begin position="122"/>
        <end position="174"/>
    </location>
</feature>
<evidence type="ECO:0000256" key="4">
    <source>
        <dbReference type="ARBA" id="ARBA00023136"/>
    </source>
</evidence>
<comment type="caution">
    <text evidence="8">The sequence shown here is derived from an EMBL/GenBank/DDBJ whole genome shotgun (WGS) entry which is preliminary data.</text>
</comment>
<dbReference type="InterPro" id="IPR051694">
    <property type="entry name" value="Immunoregulatory_rcpt-like"/>
</dbReference>
<feature type="chain" id="PRO_5043877778" evidence="7">
    <location>
        <begin position="24"/>
        <end position="322"/>
    </location>
</feature>
<sequence length="322" mass="33306">MAHTNSPLRLLAIFLSLVGTSLAVEESTLNEYTDINCNRSAFKLAQVGTPDGVCQGITTANTTAVSVGSLGHGCAITVYTDRFCSNDATAIYAGDCVSIGAFWLSFSVDGCTLNPPTSVSTRIVPLSTSSTRRPPSSTPPNGASPTDTDNPADSASTGSTSPGDTPSATSQSSGLSHGAVAGIAVGATLGGLLLIAALIWFCFIPSRPRRIPVAPDERADDDLPEKRFWFFGKPRQPSYANFPPVPAELTGSYPGYDSSVPVPVRGPVNPVFELSGGELRELAVGPASPTESKTHAPISFAPLPPPPDHPSVYEKGTSGSTA</sequence>
<feature type="signal peptide" evidence="7">
    <location>
        <begin position="1"/>
        <end position="23"/>
    </location>
</feature>